<dbReference type="OrthoDB" id="3933298at2759"/>
<protein>
    <submittedName>
        <fullName evidence="2">Uncharacterized protein</fullName>
    </submittedName>
</protein>
<organism evidence="2 3">
    <name type="scientific">Elsinoe ampelina</name>
    <dbReference type="NCBI Taxonomy" id="302913"/>
    <lineage>
        <taxon>Eukaryota</taxon>
        <taxon>Fungi</taxon>
        <taxon>Dikarya</taxon>
        <taxon>Ascomycota</taxon>
        <taxon>Pezizomycotina</taxon>
        <taxon>Dothideomycetes</taxon>
        <taxon>Dothideomycetidae</taxon>
        <taxon>Myriangiales</taxon>
        <taxon>Elsinoaceae</taxon>
        <taxon>Elsinoe</taxon>
    </lineage>
</organism>
<accession>A0A6A6GA12</accession>
<dbReference type="EMBL" id="ML992508">
    <property type="protein sequence ID" value="KAF2222428.1"/>
    <property type="molecule type" value="Genomic_DNA"/>
</dbReference>
<name>A0A6A6GA12_9PEZI</name>
<keyword evidence="3" id="KW-1185">Reference proteome</keyword>
<proteinExistence type="predicted"/>
<dbReference type="Proteomes" id="UP000799538">
    <property type="component" value="Unassembled WGS sequence"/>
</dbReference>
<dbReference type="AlphaFoldDB" id="A0A6A6GA12"/>
<feature type="region of interest" description="Disordered" evidence="1">
    <location>
        <begin position="55"/>
        <end position="83"/>
    </location>
</feature>
<evidence type="ECO:0000313" key="3">
    <source>
        <dbReference type="Proteomes" id="UP000799538"/>
    </source>
</evidence>
<evidence type="ECO:0000313" key="2">
    <source>
        <dbReference type="EMBL" id="KAF2222428.1"/>
    </source>
</evidence>
<evidence type="ECO:0000256" key="1">
    <source>
        <dbReference type="SAM" id="MobiDB-lite"/>
    </source>
</evidence>
<feature type="compositionally biased region" description="Basic and acidic residues" evidence="1">
    <location>
        <begin position="74"/>
        <end position="83"/>
    </location>
</feature>
<sequence length="83" mass="9498">MFPASRREAEEIKEGSEARIEGVEHLVQYVFKMTRAKVEDLKRGGGRLEQVEEFRVRGDNKEEEEGEVDGNKQMGDKGEEGQE</sequence>
<reference evidence="3" key="1">
    <citation type="journal article" date="2020" name="Stud. Mycol.">
        <title>101 Dothideomycetes genomes: A test case for predicting lifestyles and emergence of pathogens.</title>
        <authorList>
            <person name="Haridas S."/>
            <person name="Albert R."/>
            <person name="Binder M."/>
            <person name="Bloem J."/>
            <person name="LaButti K."/>
            <person name="Salamov A."/>
            <person name="Andreopoulos B."/>
            <person name="Baker S."/>
            <person name="Barry K."/>
            <person name="Bills G."/>
            <person name="Bluhm B."/>
            <person name="Cannon C."/>
            <person name="Castanera R."/>
            <person name="Culley D."/>
            <person name="Daum C."/>
            <person name="Ezra D."/>
            <person name="Gonzalez J."/>
            <person name="Henrissat B."/>
            <person name="Kuo A."/>
            <person name="Liang C."/>
            <person name="Lipzen A."/>
            <person name="Lutzoni F."/>
            <person name="Magnuson J."/>
            <person name="Mondo S."/>
            <person name="Nolan M."/>
            <person name="Ohm R."/>
            <person name="Pangilinan J."/>
            <person name="Park H.-J."/>
            <person name="Ramirez L."/>
            <person name="Alfaro M."/>
            <person name="Sun H."/>
            <person name="Tritt A."/>
            <person name="Yoshinaga Y."/>
            <person name="Zwiers L.-H."/>
            <person name="Turgeon B."/>
            <person name="Goodwin S."/>
            <person name="Spatafora J."/>
            <person name="Crous P."/>
            <person name="Grigoriev I."/>
        </authorList>
    </citation>
    <scope>NUCLEOTIDE SEQUENCE [LARGE SCALE GENOMIC DNA]</scope>
    <source>
        <strain evidence="3">CECT 20119</strain>
    </source>
</reference>
<gene>
    <name evidence="2" type="ORF">BDZ85DRAFT_263644</name>
</gene>